<dbReference type="Proteomes" id="UP001195769">
    <property type="component" value="Unassembled WGS sequence"/>
</dbReference>
<keyword evidence="1" id="KW-0812">Transmembrane</keyword>
<reference evidence="2" key="1">
    <citation type="journal article" date="2020" name="New Phytol.">
        <title>Comparative genomics reveals dynamic genome evolution in host specialist ectomycorrhizal fungi.</title>
        <authorList>
            <person name="Lofgren L.A."/>
            <person name="Nguyen N.H."/>
            <person name="Vilgalys R."/>
            <person name="Ruytinx J."/>
            <person name="Liao H.L."/>
            <person name="Branco S."/>
            <person name="Kuo A."/>
            <person name="LaButti K."/>
            <person name="Lipzen A."/>
            <person name="Andreopoulos W."/>
            <person name="Pangilinan J."/>
            <person name="Riley R."/>
            <person name="Hundley H."/>
            <person name="Na H."/>
            <person name="Barry K."/>
            <person name="Grigoriev I.V."/>
            <person name="Stajich J.E."/>
            <person name="Kennedy P.G."/>
        </authorList>
    </citation>
    <scope>NUCLEOTIDE SEQUENCE</scope>
    <source>
        <strain evidence="2">FC203</strain>
    </source>
</reference>
<keyword evidence="1" id="KW-0472">Membrane</keyword>
<dbReference type="AlphaFoldDB" id="A0AAD4E3G8"/>
<feature type="transmembrane region" description="Helical" evidence="1">
    <location>
        <begin position="6"/>
        <end position="26"/>
    </location>
</feature>
<proteinExistence type="predicted"/>
<dbReference type="GeneID" id="64666109"/>
<gene>
    <name evidence="2" type="ORF">F5891DRAFT_433977</name>
</gene>
<evidence type="ECO:0000313" key="2">
    <source>
        <dbReference type="EMBL" id="KAG1899001.1"/>
    </source>
</evidence>
<evidence type="ECO:0000256" key="1">
    <source>
        <dbReference type="SAM" id="Phobius"/>
    </source>
</evidence>
<protein>
    <submittedName>
        <fullName evidence="2">Uncharacterized protein</fullName>
    </submittedName>
</protein>
<sequence>MLLQVSKSSLCASIILTMMTITCCLFSRCHLHHITMTISITSRQYYSIPNTHHNQPRLPWHRHPPRSPYLKLRFCPIELRVRRPTAVPELVR</sequence>
<accession>A0AAD4E3G8</accession>
<keyword evidence="3" id="KW-1185">Reference proteome</keyword>
<evidence type="ECO:0000313" key="3">
    <source>
        <dbReference type="Proteomes" id="UP001195769"/>
    </source>
</evidence>
<dbReference type="RefSeq" id="XP_041224577.1">
    <property type="nucleotide sequence ID" value="XM_041371811.1"/>
</dbReference>
<comment type="caution">
    <text evidence="2">The sequence shown here is derived from an EMBL/GenBank/DDBJ whole genome shotgun (WGS) entry which is preliminary data.</text>
</comment>
<name>A0AAD4E3G8_9AGAM</name>
<dbReference type="EMBL" id="JABBWK010000035">
    <property type="protein sequence ID" value="KAG1899001.1"/>
    <property type="molecule type" value="Genomic_DNA"/>
</dbReference>
<keyword evidence="1" id="KW-1133">Transmembrane helix</keyword>
<organism evidence="2 3">
    <name type="scientific">Suillus fuscotomentosus</name>
    <dbReference type="NCBI Taxonomy" id="1912939"/>
    <lineage>
        <taxon>Eukaryota</taxon>
        <taxon>Fungi</taxon>
        <taxon>Dikarya</taxon>
        <taxon>Basidiomycota</taxon>
        <taxon>Agaricomycotina</taxon>
        <taxon>Agaricomycetes</taxon>
        <taxon>Agaricomycetidae</taxon>
        <taxon>Boletales</taxon>
        <taxon>Suillineae</taxon>
        <taxon>Suillaceae</taxon>
        <taxon>Suillus</taxon>
    </lineage>
</organism>